<feature type="transmembrane region" description="Helical" evidence="1">
    <location>
        <begin position="135"/>
        <end position="157"/>
    </location>
</feature>
<organism evidence="2 3">
    <name type="scientific">Chlorobium luteolum (strain DSM 273 / BCRC 81028 / 2530)</name>
    <name type="common">Pelodictyon luteolum</name>
    <dbReference type="NCBI Taxonomy" id="319225"/>
    <lineage>
        <taxon>Bacteria</taxon>
        <taxon>Pseudomonadati</taxon>
        <taxon>Chlorobiota</taxon>
        <taxon>Chlorobiia</taxon>
        <taxon>Chlorobiales</taxon>
        <taxon>Chlorobiaceae</taxon>
        <taxon>Chlorobium/Pelodictyon group</taxon>
        <taxon>Pelodictyon</taxon>
    </lineage>
</organism>
<keyword evidence="3" id="KW-1185">Reference proteome</keyword>
<dbReference type="RefSeq" id="WP_011357330.1">
    <property type="nucleotide sequence ID" value="NC_007512.1"/>
</dbReference>
<keyword evidence="1" id="KW-0812">Transmembrane</keyword>
<keyword evidence="1" id="KW-0472">Membrane</keyword>
<dbReference type="AlphaFoldDB" id="Q3B5C6"/>
<keyword evidence="1" id="KW-1133">Transmembrane helix</keyword>
<reference evidence="3" key="1">
    <citation type="submission" date="2005-08" db="EMBL/GenBank/DDBJ databases">
        <title>Complete sequence of Pelodictyon luteolum DSM 273.</title>
        <authorList>
            <consortium name="US DOE Joint Genome Institute"/>
            <person name="Copeland A."/>
            <person name="Lucas S."/>
            <person name="Lapidus A."/>
            <person name="Barry K."/>
            <person name="Detter J.C."/>
            <person name="Glavina T."/>
            <person name="Hammon N."/>
            <person name="Israni S."/>
            <person name="Pitluck S."/>
            <person name="Bryant D."/>
            <person name="Schmutz J."/>
            <person name="Larimer F."/>
            <person name="Land M."/>
            <person name="Kyrpides N."/>
            <person name="Ivanova N."/>
            <person name="Richardson P."/>
        </authorList>
    </citation>
    <scope>NUCLEOTIDE SEQUENCE [LARGE SCALE GENOMIC DNA]</scope>
    <source>
        <strain evidence="3">DSM 273 / BCRC 81028 / 2530</strain>
    </source>
</reference>
<sequence>MARNIFVLLFVLLIVCILQVLGFSRLTLLHTAPDAIALFLGFSAVTLGRNAGTGFGFLGGMLCGLMTGDMGLHMLAGTTGGFMAGSFHIPRDSHATPSQKMRRIYGATAAAAFVSHTVLAIGLNPLGLSPLYRIVVLGFLATLFTLVLAFAANLLILKNTISD</sequence>
<gene>
    <name evidence="2" type="ordered locus">Plut_0572</name>
</gene>
<feature type="transmembrane region" description="Helical" evidence="1">
    <location>
        <begin position="55"/>
        <end position="83"/>
    </location>
</feature>
<evidence type="ECO:0000313" key="3">
    <source>
        <dbReference type="Proteomes" id="UP000002709"/>
    </source>
</evidence>
<dbReference type="STRING" id="319225.Plut_0572"/>
<feature type="transmembrane region" description="Helical" evidence="1">
    <location>
        <begin position="104"/>
        <end position="123"/>
    </location>
</feature>
<dbReference type="OrthoDB" id="597763at2"/>
<protein>
    <recommendedName>
        <fullName evidence="4">Rod shape-determining protein MreD</fullName>
    </recommendedName>
</protein>
<name>Q3B5C6_CHLL3</name>
<dbReference type="KEGG" id="plt:Plut_0572"/>
<dbReference type="Proteomes" id="UP000002709">
    <property type="component" value="Chromosome"/>
</dbReference>
<accession>Q3B5C6</accession>
<proteinExistence type="predicted"/>
<evidence type="ECO:0000313" key="2">
    <source>
        <dbReference type="EMBL" id="ABB23455.1"/>
    </source>
</evidence>
<dbReference type="HOGENOM" id="CLU_1616061_0_0_10"/>
<evidence type="ECO:0008006" key="4">
    <source>
        <dbReference type="Google" id="ProtNLM"/>
    </source>
</evidence>
<dbReference type="EMBL" id="CP000096">
    <property type="protein sequence ID" value="ABB23455.1"/>
    <property type="molecule type" value="Genomic_DNA"/>
</dbReference>
<evidence type="ECO:0000256" key="1">
    <source>
        <dbReference type="SAM" id="Phobius"/>
    </source>
</evidence>